<dbReference type="PANTHER" id="PTHR32089">
    <property type="entry name" value="METHYL-ACCEPTING CHEMOTAXIS PROTEIN MCPB"/>
    <property type="match status" value="1"/>
</dbReference>
<sequence length="678" mass="73116">MKIRMKLSVLMIVVTLISTLLMGVFTYSKSTKTILNLTDTAMAQVNTNKAQTIEAMIDKEKRNMELVAGESEIAELLLKSEDGNLARTGDPLQAEVNTKLQKIVKDAGNLEHMFVANMKGIGIADSDTKLVGTDFSERNYTKNVMKTAGPVISETLKSKSTGAYVLAFVHPVTSGGKMIGFVASAVNANSIIKYLSDAKVANAPSSYAYLVDETGNILFHPDETKIGTAIENAQIKAVVEKIKAGEKVADGNVQYTYKGAEKKAAFTVLPVTNWTLVLTGDLGEIMKPVDNMTNYIILLGIGCLLLTLLVGITVATRISSPIIKLTEMINRTAELDLKYDSQYEYLLKNKDETGTIAKAMFHTRSVLREMAGSLVTISAKVLDNAEMLEKLSDDVRENAHDNSATTEQLSAGMEETAASTQEMSAAIHEIESNVRSISGRVKEGAGVSGQITERALALQHDATESIDNAKRIYESVRVEMEKAIKQSGSIHEINVLADTILSITSQTNLLALNAAIEAARAGEAGRGFAVVAGEIRKLAEKSSETAAGIQGVVKNVYSSVEQMKDNSEAILEFIDHNVLGDYERLAEVSEQYNSDASAIDELMNQFGEAADHLSETVSSVAIAINEVAATVNEGAIGVQDIAEKTADIVEKTLHEATMADENTQSAKELQGLVEKFKI</sequence>
<feature type="domain" description="Methyl-accepting transducer" evidence="10">
    <location>
        <begin position="384"/>
        <end position="642"/>
    </location>
</feature>
<evidence type="ECO:0000256" key="5">
    <source>
        <dbReference type="ARBA" id="ARBA00022989"/>
    </source>
</evidence>
<evidence type="ECO:0000256" key="8">
    <source>
        <dbReference type="PROSITE-ProRule" id="PRU00284"/>
    </source>
</evidence>
<comment type="caution">
    <text evidence="11">The sequence shown here is derived from an EMBL/GenBank/DDBJ whole genome shotgun (WGS) entry which is preliminary data.</text>
</comment>
<evidence type="ECO:0000256" key="4">
    <source>
        <dbReference type="ARBA" id="ARBA00022692"/>
    </source>
</evidence>
<dbReference type="SUPFAM" id="SSF103190">
    <property type="entry name" value="Sensory domain-like"/>
    <property type="match status" value="1"/>
</dbReference>
<dbReference type="CDD" id="cd12912">
    <property type="entry name" value="PDC2_MCP_like"/>
    <property type="match status" value="1"/>
</dbReference>
<evidence type="ECO:0000256" key="3">
    <source>
        <dbReference type="ARBA" id="ARBA00022500"/>
    </source>
</evidence>
<keyword evidence="4 9" id="KW-0812">Transmembrane</keyword>
<dbReference type="Gene3D" id="6.10.340.10">
    <property type="match status" value="1"/>
</dbReference>
<keyword evidence="12" id="KW-1185">Reference proteome</keyword>
<evidence type="ECO:0000313" key="11">
    <source>
        <dbReference type="EMBL" id="OKP80626.1"/>
    </source>
</evidence>
<dbReference type="Gene3D" id="1.10.287.950">
    <property type="entry name" value="Methyl-accepting chemotaxis protein"/>
    <property type="match status" value="1"/>
</dbReference>
<keyword evidence="5 9" id="KW-1133">Transmembrane helix</keyword>
<dbReference type="PROSITE" id="PS50111">
    <property type="entry name" value="CHEMOTAXIS_TRANSDUC_2"/>
    <property type="match status" value="1"/>
</dbReference>
<dbReference type="Gene3D" id="3.30.450.20">
    <property type="entry name" value="PAS domain"/>
    <property type="match status" value="1"/>
</dbReference>
<dbReference type="PANTHER" id="PTHR32089:SF112">
    <property type="entry name" value="LYSOZYME-LIKE PROTEIN-RELATED"/>
    <property type="match status" value="1"/>
</dbReference>
<comment type="subcellular location">
    <subcellularLocation>
        <location evidence="1">Cell membrane</location>
        <topology evidence="1">Multi-pass membrane protein</topology>
    </subcellularLocation>
</comment>
<dbReference type="SMART" id="SM00283">
    <property type="entry name" value="MA"/>
    <property type="match status" value="1"/>
</dbReference>
<dbReference type="EMBL" id="LVWI01000081">
    <property type="protein sequence ID" value="OKP80626.1"/>
    <property type="molecule type" value="Genomic_DNA"/>
</dbReference>
<keyword evidence="3" id="KW-0145">Chemotaxis</keyword>
<evidence type="ECO:0000313" key="12">
    <source>
        <dbReference type="Proteomes" id="UP000186058"/>
    </source>
</evidence>
<feature type="transmembrane region" description="Helical" evidence="9">
    <location>
        <begin position="295"/>
        <end position="315"/>
    </location>
</feature>
<evidence type="ECO:0000256" key="9">
    <source>
        <dbReference type="SAM" id="Phobius"/>
    </source>
</evidence>
<proteinExistence type="predicted"/>
<dbReference type="InterPro" id="IPR029151">
    <property type="entry name" value="Sensor-like_sf"/>
</dbReference>
<dbReference type="Pfam" id="PF00015">
    <property type="entry name" value="MCPsignal"/>
    <property type="match status" value="1"/>
</dbReference>
<name>A0ABX3EHY3_9BACL</name>
<keyword evidence="7 8" id="KW-0807">Transducer</keyword>
<dbReference type="CDD" id="cd12914">
    <property type="entry name" value="PDC1_DGC_like"/>
    <property type="match status" value="1"/>
</dbReference>
<keyword evidence="6 9" id="KW-0472">Membrane</keyword>
<keyword evidence="2" id="KW-1003">Cell membrane</keyword>
<evidence type="ECO:0000259" key="10">
    <source>
        <dbReference type="PROSITE" id="PS50111"/>
    </source>
</evidence>
<dbReference type="RefSeq" id="WP_074100986.1">
    <property type="nucleotide sequence ID" value="NZ_LVWI01000081.1"/>
</dbReference>
<evidence type="ECO:0000256" key="1">
    <source>
        <dbReference type="ARBA" id="ARBA00004651"/>
    </source>
</evidence>
<accession>A0ABX3EHY3</accession>
<organism evidence="11 12">
    <name type="scientific">Paenibacillus helianthi</name>
    <dbReference type="NCBI Taxonomy" id="1349432"/>
    <lineage>
        <taxon>Bacteria</taxon>
        <taxon>Bacillati</taxon>
        <taxon>Bacillota</taxon>
        <taxon>Bacilli</taxon>
        <taxon>Bacillales</taxon>
        <taxon>Paenibacillaceae</taxon>
        <taxon>Paenibacillus</taxon>
    </lineage>
</organism>
<dbReference type="InterPro" id="IPR033479">
    <property type="entry name" value="dCache_1"/>
</dbReference>
<protein>
    <submittedName>
        <fullName evidence="11">Chemotaxis protein</fullName>
    </submittedName>
</protein>
<evidence type="ECO:0000256" key="7">
    <source>
        <dbReference type="ARBA" id="ARBA00023224"/>
    </source>
</evidence>
<gene>
    <name evidence="11" type="ORF">A3844_26390</name>
</gene>
<evidence type="ECO:0000256" key="6">
    <source>
        <dbReference type="ARBA" id="ARBA00023136"/>
    </source>
</evidence>
<dbReference type="Pfam" id="PF02743">
    <property type="entry name" value="dCache_1"/>
    <property type="match status" value="1"/>
</dbReference>
<dbReference type="Proteomes" id="UP000186058">
    <property type="component" value="Unassembled WGS sequence"/>
</dbReference>
<evidence type="ECO:0000256" key="2">
    <source>
        <dbReference type="ARBA" id="ARBA00022475"/>
    </source>
</evidence>
<dbReference type="InterPro" id="IPR004089">
    <property type="entry name" value="MCPsignal_dom"/>
</dbReference>
<reference evidence="11 12" key="1">
    <citation type="submission" date="2016-03" db="EMBL/GenBank/DDBJ databases">
        <authorList>
            <person name="Sant'Anna F.H."/>
            <person name="Ambrosini A."/>
            <person name="Souza R."/>
            <person name="Bach E."/>
            <person name="Fernandes G."/>
            <person name="Balsanelli E."/>
            <person name="Baura V.A."/>
            <person name="Souza E.M."/>
            <person name="Passaglia L."/>
        </authorList>
    </citation>
    <scope>NUCLEOTIDE SEQUENCE [LARGE SCALE GENOMIC DNA]</scope>
    <source>
        <strain evidence="11 12">P26E</strain>
    </source>
</reference>
<dbReference type="SUPFAM" id="SSF58104">
    <property type="entry name" value="Methyl-accepting chemotaxis protein (MCP) signaling domain"/>
    <property type="match status" value="1"/>
</dbReference>